<evidence type="ECO:0000313" key="10">
    <source>
        <dbReference type="Proteomes" id="UP000042527"/>
    </source>
</evidence>
<evidence type="ECO:0000256" key="2">
    <source>
        <dbReference type="ARBA" id="ARBA00012417"/>
    </source>
</evidence>
<evidence type="ECO:0000256" key="6">
    <source>
        <dbReference type="ARBA" id="ARBA00022705"/>
    </source>
</evidence>
<dbReference type="Pfam" id="PF01336">
    <property type="entry name" value="tRNA_anti-codon"/>
    <property type="match status" value="1"/>
</dbReference>
<dbReference type="InterPro" id="IPR004365">
    <property type="entry name" value="NA-bd_OB_tRNA"/>
</dbReference>
<reference evidence="10" key="1">
    <citation type="submission" date="2015-01" db="EMBL/GenBank/DDBJ databases">
        <authorList>
            <person name="Manzoor Shahid"/>
            <person name="Zubair Saima"/>
        </authorList>
    </citation>
    <scope>NUCLEOTIDE SEQUENCE [LARGE SCALE GENOMIC DNA]</scope>
    <source>
        <strain evidence="10">V1</strain>
    </source>
</reference>
<proteinExistence type="predicted"/>
<evidence type="ECO:0000256" key="7">
    <source>
        <dbReference type="ARBA" id="ARBA00022932"/>
    </source>
</evidence>
<dbReference type="PANTHER" id="PTHR32294:SF0">
    <property type="entry name" value="DNA POLYMERASE III SUBUNIT ALPHA"/>
    <property type="match status" value="1"/>
</dbReference>
<evidence type="ECO:0000256" key="8">
    <source>
        <dbReference type="ARBA" id="ARBA00049244"/>
    </source>
</evidence>
<comment type="catalytic activity">
    <reaction evidence="8">
        <text>DNA(n) + a 2'-deoxyribonucleoside 5'-triphosphate = DNA(n+1) + diphosphate</text>
        <dbReference type="Rhea" id="RHEA:22508"/>
        <dbReference type="Rhea" id="RHEA-COMP:17339"/>
        <dbReference type="Rhea" id="RHEA-COMP:17340"/>
        <dbReference type="ChEBI" id="CHEBI:33019"/>
        <dbReference type="ChEBI" id="CHEBI:61560"/>
        <dbReference type="ChEBI" id="CHEBI:173112"/>
        <dbReference type="EC" id="2.7.7.7"/>
    </reaction>
</comment>
<gene>
    <name evidence="9" type="primary">dnaE</name>
    <name evidence="9" type="ORF">TPHV1_10045</name>
</gene>
<organism evidence="9 10">
    <name type="scientific">Treponema phagedenis</name>
    <dbReference type="NCBI Taxonomy" id="162"/>
    <lineage>
        <taxon>Bacteria</taxon>
        <taxon>Pseudomonadati</taxon>
        <taxon>Spirochaetota</taxon>
        <taxon>Spirochaetia</taxon>
        <taxon>Spirochaetales</taxon>
        <taxon>Treponemataceae</taxon>
        <taxon>Treponema</taxon>
    </lineage>
</organism>
<dbReference type="AlphaFoldDB" id="A0A0B7GS92"/>
<dbReference type="Pfam" id="PF07733">
    <property type="entry name" value="DNA_pol3_alpha"/>
    <property type="match status" value="1"/>
</dbReference>
<dbReference type="Pfam" id="PF14579">
    <property type="entry name" value="HHH_6"/>
    <property type="match status" value="1"/>
</dbReference>
<keyword evidence="10" id="KW-1185">Reference proteome</keyword>
<dbReference type="NCBIfam" id="NF005298">
    <property type="entry name" value="PRK06826.1"/>
    <property type="match status" value="1"/>
</dbReference>
<dbReference type="InterPro" id="IPR040982">
    <property type="entry name" value="DNA_pol3_finger"/>
</dbReference>
<dbReference type="PANTHER" id="PTHR32294">
    <property type="entry name" value="DNA POLYMERASE III SUBUNIT ALPHA"/>
    <property type="match status" value="1"/>
</dbReference>
<dbReference type="Proteomes" id="UP000042527">
    <property type="component" value="Unassembled WGS sequence"/>
</dbReference>
<keyword evidence="5 9" id="KW-0548">Nucleotidyltransferase</keyword>
<dbReference type="Gene3D" id="3.20.20.140">
    <property type="entry name" value="Metal-dependent hydrolases"/>
    <property type="match status" value="1"/>
</dbReference>
<dbReference type="SMART" id="SM00481">
    <property type="entry name" value="POLIIIAc"/>
    <property type="match status" value="1"/>
</dbReference>
<evidence type="ECO:0000256" key="1">
    <source>
        <dbReference type="ARBA" id="ARBA00004496"/>
    </source>
</evidence>
<dbReference type="Pfam" id="PF02811">
    <property type="entry name" value="PHP"/>
    <property type="match status" value="1"/>
</dbReference>
<dbReference type="InterPro" id="IPR041931">
    <property type="entry name" value="DNA_pol3_alpha_thumb_dom"/>
</dbReference>
<dbReference type="InterPro" id="IPR003141">
    <property type="entry name" value="Pol/His_phosphatase_N"/>
</dbReference>
<dbReference type="GO" id="GO:0008408">
    <property type="term" value="F:3'-5' exonuclease activity"/>
    <property type="evidence" value="ECO:0007669"/>
    <property type="project" value="InterPro"/>
</dbReference>
<sequence length="1139" mass="129218">MDFVHLHVHSDYSLLDGASSIQKLVSTAKKLGQPALALTDHGNMFGVLRFQEECKKQEIKPLIGCELYVAAKSRFDRNKQINGRNYYHLILIAKNEIGYRNLIVLSSKAYTEGMYYKPRIDDELLQAHSEGLICLSACLAGQLPYLLLNGRKEEAEAHVRKYLDIFGDNYFIEVQNHGLAEQKKVTPLLIEMARKLGIPMVLTNDVHYAEQKDSVAQDILLCIGMKKVRTDTNRMKFETDQFYLKSAEEMAKLFPEYPEMMSNTLRIADMCNVEIPQPGPLLPVYKIPEEFASKDLYIRHLVAEGLKTRYEVITDEIKKRAEYELDIIIKMDFVGYFLIVWDFINWAKNHDIPVGPGRGSGAGSIVAYAMRITDIDPLRYKLLFERFLNPERISMPDFDVDFCFERRQEVIEYVRQKYGDESVGQIITFGTLKPKAAIKDVGRVLNIPLADVNMITKLMPEDPKLTFEKALTIPELVQIKETPEYTELFQIAEALEDSNRNTSLHAAGIVIGKTKLTDYVPLYKDSKTGKIATQFTMDLIEQCGLVKMDFLGLKTLTLIKHTEDLIRRRGGALANFSIQNICDDDERTYKMLGEGMSAAVFQFESKGMQGILKRAKPDKIEDLIALNALYRPGPMAFIDQFIESKFDNSKIKYPDPCLQDILEETYGVIVYQEQVMQVAQKIGGLSLGEADILRRAMGKKKKEVMAEWKVKFAERAVTQGFDKKHAEEIFDILVPFAGYGFNKSHAAAYSVLAYQTAYLKANFPAEFMAANLTNEITSVDKLPVYIEEAEKMGLTIVPPSINKSEPYFSVDKGEIIFGFLGIKGVGEQAAIDIYNERKTNGMYKSFIDFLDRVDLHTVKKSTVEVLIKTGCFDEFDINRATLIGQYEAAMGYAAQKKEGQESGQVSLFENTGIKEFSDFVFARVEDLPQKEKLRMEKDLVGFYISGHPLDEYRKIIETTATLDLGHLERATPEKKYLIVGMLNAIKPYTTKKGQSMAFGSFEDLHGVIDLVFFSKIWEEQRARFLPETVMGLIGTVDTNREEPSFLVDSYISLDELEEKSIKEVHVEVDSLSMSTDKQFQHLRDFLLGAENGTCDVFIHIAIEDKIYIVQASSQVKVSSDDNFLSALGEQPGVLQVWKE</sequence>
<dbReference type="InterPro" id="IPR029460">
    <property type="entry name" value="DNAPol_HHH"/>
</dbReference>
<dbReference type="Pfam" id="PF17657">
    <property type="entry name" value="DNA_pol3_finger"/>
    <property type="match status" value="1"/>
</dbReference>
<evidence type="ECO:0000313" key="9">
    <source>
        <dbReference type="EMBL" id="CEM60377.1"/>
    </source>
</evidence>
<dbReference type="Gene3D" id="1.10.10.1600">
    <property type="entry name" value="Bacterial DNA polymerase III alpha subunit, thumb domain"/>
    <property type="match status" value="1"/>
</dbReference>
<dbReference type="NCBIfam" id="TIGR00594">
    <property type="entry name" value="polc"/>
    <property type="match status" value="1"/>
</dbReference>
<evidence type="ECO:0000256" key="5">
    <source>
        <dbReference type="ARBA" id="ARBA00022695"/>
    </source>
</evidence>
<comment type="subcellular location">
    <subcellularLocation>
        <location evidence="1">Cytoplasm</location>
    </subcellularLocation>
</comment>
<name>A0A0B7GS92_TREPH</name>
<dbReference type="EMBL" id="CDNC01000001">
    <property type="protein sequence ID" value="CEM60377.1"/>
    <property type="molecule type" value="Genomic_DNA"/>
</dbReference>
<evidence type="ECO:0000256" key="4">
    <source>
        <dbReference type="ARBA" id="ARBA00022679"/>
    </source>
</evidence>
<dbReference type="Gene3D" id="1.10.150.870">
    <property type="match status" value="1"/>
</dbReference>
<dbReference type="EC" id="2.7.7.7" evidence="2"/>
<dbReference type="NCBIfam" id="NF004226">
    <property type="entry name" value="PRK05673.1"/>
    <property type="match status" value="1"/>
</dbReference>
<dbReference type="CDD" id="cd04485">
    <property type="entry name" value="DnaE_OBF"/>
    <property type="match status" value="1"/>
</dbReference>
<dbReference type="CDD" id="cd12113">
    <property type="entry name" value="PHP_PolIIIA_DnaE3"/>
    <property type="match status" value="1"/>
</dbReference>
<dbReference type="GO" id="GO:0005737">
    <property type="term" value="C:cytoplasm"/>
    <property type="evidence" value="ECO:0007669"/>
    <property type="project" value="UniProtKB-SubCell"/>
</dbReference>
<keyword evidence="6" id="KW-0235">DNA replication</keyword>
<dbReference type="RefSeq" id="WP_024752500.1">
    <property type="nucleotide sequence ID" value="NZ_CDNC01000001.1"/>
</dbReference>
<accession>A0A0B7GS92</accession>
<dbReference type="InterPro" id="IPR016195">
    <property type="entry name" value="Pol/histidinol_Pase-like"/>
</dbReference>
<dbReference type="SUPFAM" id="SSF89550">
    <property type="entry name" value="PHP domain-like"/>
    <property type="match status" value="1"/>
</dbReference>
<evidence type="ECO:0000256" key="3">
    <source>
        <dbReference type="ARBA" id="ARBA00019114"/>
    </source>
</evidence>
<dbReference type="GeneID" id="57753585"/>
<dbReference type="GO" id="GO:0003676">
    <property type="term" value="F:nucleic acid binding"/>
    <property type="evidence" value="ECO:0007669"/>
    <property type="project" value="InterPro"/>
</dbReference>
<keyword evidence="4 9" id="KW-0808">Transferase</keyword>
<dbReference type="OrthoDB" id="9803237at2"/>
<dbReference type="InterPro" id="IPR004013">
    <property type="entry name" value="PHP_dom"/>
</dbReference>
<dbReference type="InterPro" id="IPR004805">
    <property type="entry name" value="DnaE2/DnaE/PolC"/>
</dbReference>
<protein>
    <recommendedName>
        <fullName evidence="3">DNA polymerase III subunit alpha</fullName>
        <ecNumber evidence="2">2.7.7.7</ecNumber>
    </recommendedName>
</protein>
<dbReference type="GO" id="GO:0006260">
    <property type="term" value="P:DNA replication"/>
    <property type="evidence" value="ECO:0007669"/>
    <property type="project" value="UniProtKB-KW"/>
</dbReference>
<keyword evidence="7" id="KW-0239">DNA-directed DNA polymerase</keyword>
<dbReference type="GO" id="GO:0003887">
    <property type="term" value="F:DNA-directed DNA polymerase activity"/>
    <property type="evidence" value="ECO:0007669"/>
    <property type="project" value="UniProtKB-KW"/>
</dbReference>
<dbReference type="InterPro" id="IPR011708">
    <property type="entry name" value="DNA_pol3_alpha_NTPase_dom"/>
</dbReference>